<name>A0A552A863_MICAE</name>
<evidence type="ECO:0000259" key="1">
    <source>
        <dbReference type="Pfam" id="PF14452"/>
    </source>
</evidence>
<dbReference type="Proteomes" id="UP000316280">
    <property type="component" value="Unassembled WGS sequence"/>
</dbReference>
<accession>A0A552A863</accession>
<proteinExistence type="predicted"/>
<sequence length="89" mass="9720">MSEKDEKHDKKTVTIIVNGRAKVVPKNDEITFDQLVALAFPNPPSGDGVQFTIQYTRGNGNKPAGVLLEGQSVKVKEGMEFDVTSTNRS</sequence>
<dbReference type="EMBL" id="SFBR01000207">
    <property type="protein sequence ID" value="TRT81638.1"/>
    <property type="molecule type" value="Genomic_DNA"/>
</dbReference>
<dbReference type="Pfam" id="PF14452">
    <property type="entry name" value="Multi_ubiq"/>
    <property type="match status" value="1"/>
</dbReference>
<feature type="domain" description="Multi-ubiquitin" evidence="1">
    <location>
        <begin position="13"/>
        <end position="86"/>
    </location>
</feature>
<organism evidence="2 3">
    <name type="scientific">Microcystis aeruginosa Ma_OC_H_19870700_S124</name>
    <dbReference type="NCBI Taxonomy" id="2486262"/>
    <lineage>
        <taxon>Bacteria</taxon>
        <taxon>Bacillati</taxon>
        <taxon>Cyanobacteriota</taxon>
        <taxon>Cyanophyceae</taxon>
        <taxon>Oscillatoriophycideae</taxon>
        <taxon>Chroococcales</taxon>
        <taxon>Microcystaceae</taxon>
        <taxon>Microcystis</taxon>
    </lineage>
</organism>
<comment type="caution">
    <text evidence="2">The sequence shown here is derived from an EMBL/GenBank/DDBJ whole genome shotgun (WGS) entry which is preliminary data.</text>
</comment>
<evidence type="ECO:0000313" key="2">
    <source>
        <dbReference type="EMBL" id="TRT81638.1"/>
    </source>
</evidence>
<dbReference type="InterPro" id="IPR027802">
    <property type="entry name" value="Multi-ubiquitin_dom"/>
</dbReference>
<evidence type="ECO:0000313" key="3">
    <source>
        <dbReference type="Proteomes" id="UP000316280"/>
    </source>
</evidence>
<reference evidence="2 3" key="1">
    <citation type="submission" date="2019-01" db="EMBL/GenBank/DDBJ databases">
        <title>Coherence of Microcystis species and biogeography revealed through population genomics.</title>
        <authorList>
            <person name="Perez-Carrascal O.M."/>
            <person name="Terrat Y."/>
            <person name="Giani A."/>
            <person name="Fortin N."/>
            <person name="Tromas N."/>
            <person name="Shapiro B.J."/>
        </authorList>
    </citation>
    <scope>NUCLEOTIDE SEQUENCE [LARGE SCALE GENOMIC DNA]</scope>
    <source>
        <strain evidence="2">Ma_OC_H_19870700_S124</strain>
    </source>
</reference>
<gene>
    <name evidence="2" type="ORF">EWV63_21670</name>
</gene>
<protein>
    <recommendedName>
        <fullName evidence="1">Multi-ubiquitin domain-containing protein</fullName>
    </recommendedName>
</protein>
<dbReference type="AlphaFoldDB" id="A0A552A863"/>